<dbReference type="GeneID" id="100901642"/>
<keyword evidence="7" id="KW-1185">Reference proteome</keyword>
<evidence type="ECO:0000256" key="2">
    <source>
        <dbReference type="ARBA" id="ARBA00007279"/>
    </source>
</evidence>
<proteinExistence type="inferred from homology"/>
<feature type="transmembrane region" description="Helical" evidence="6">
    <location>
        <begin position="77"/>
        <end position="110"/>
    </location>
</feature>
<reference evidence="8" key="1">
    <citation type="submission" date="2025-08" db="UniProtKB">
        <authorList>
            <consortium name="RefSeq"/>
        </authorList>
    </citation>
    <scope>IDENTIFICATION</scope>
</reference>
<name>A0AAJ6VZH9_9ACAR</name>
<dbReference type="PANTHER" id="PTHR32001">
    <property type="entry name" value="KERATINOCYTE-ASSOCIATED PROTEIN 2"/>
    <property type="match status" value="1"/>
</dbReference>
<keyword evidence="5 6" id="KW-0472">Membrane</keyword>
<comment type="subcellular location">
    <subcellularLocation>
        <location evidence="1">Membrane</location>
        <topology evidence="1">Multi-pass membrane protein</topology>
    </subcellularLocation>
</comment>
<dbReference type="KEGG" id="goe:100901642"/>
<comment type="similarity">
    <text evidence="2">Belongs to the KRTCAP2 family.</text>
</comment>
<evidence type="ECO:0000256" key="3">
    <source>
        <dbReference type="ARBA" id="ARBA00022692"/>
    </source>
</evidence>
<evidence type="ECO:0000313" key="7">
    <source>
        <dbReference type="Proteomes" id="UP000694867"/>
    </source>
</evidence>
<keyword evidence="4 6" id="KW-1133">Transmembrane helix</keyword>
<keyword evidence="3 6" id="KW-0812">Transmembrane</keyword>
<organism evidence="7 8">
    <name type="scientific">Galendromus occidentalis</name>
    <name type="common">western predatory mite</name>
    <dbReference type="NCBI Taxonomy" id="34638"/>
    <lineage>
        <taxon>Eukaryota</taxon>
        <taxon>Metazoa</taxon>
        <taxon>Ecdysozoa</taxon>
        <taxon>Arthropoda</taxon>
        <taxon>Chelicerata</taxon>
        <taxon>Arachnida</taxon>
        <taxon>Acari</taxon>
        <taxon>Parasitiformes</taxon>
        <taxon>Mesostigmata</taxon>
        <taxon>Gamasina</taxon>
        <taxon>Phytoseioidea</taxon>
        <taxon>Phytoseiidae</taxon>
        <taxon>Typhlodrominae</taxon>
        <taxon>Galendromus</taxon>
    </lineage>
</organism>
<dbReference type="RefSeq" id="XP_003745552.1">
    <property type="nucleotide sequence ID" value="XM_003745504.2"/>
</dbReference>
<evidence type="ECO:0000256" key="6">
    <source>
        <dbReference type="SAM" id="Phobius"/>
    </source>
</evidence>
<protein>
    <submittedName>
        <fullName evidence="8">Protein KRTCAP2 homolog</fullName>
    </submittedName>
</protein>
<dbReference type="Pfam" id="PF09775">
    <property type="entry name" value="Keratin_assoc"/>
    <property type="match status" value="1"/>
</dbReference>
<dbReference type="AlphaFoldDB" id="A0AAJ6VZH9"/>
<evidence type="ECO:0000256" key="4">
    <source>
        <dbReference type="ARBA" id="ARBA00022989"/>
    </source>
</evidence>
<dbReference type="PANTHER" id="PTHR32001:SF1">
    <property type="entry name" value="KERATINOCYTE-ASSOCIATED PROTEIN 2"/>
    <property type="match status" value="1"/>
</dbReference>
<dbReference type="InterPro" id="IPR018614">
    <property type="entry name" value="KRTCAP2"/>
</dbReference>
<feature type="transmembrane region" description="Helical" evidence="6">
    <location>
        <begin position="45"/>
        <end position="65"/>
    </location>
</feature>
<sequence>MPLMSSHGASAALAASLSVLLFATLQMFKSSIVESRPMTIMGGLASSWLFVLLLTTVSNAEMSLFGSSFQCKIFPEVAFCFIVAVMLAAQVHGVCATTCAPFSLLALYYLTNISAKTYPGNLVGDGREKATRHAKKKNADKAP</sequence>
<evidence type="ECO:0000256" key="5">
    <source>
        <dbReference type="ARBA" id="ARBA00023136"/>
    </source>
</evidence>
<evidence type="ECO:0000313" key="8">
    <source>
        <dbReference type="RefSeq" id="XP_003745552.1"/>
    </source>
</evidence>
<evidence type="ECO:0000256" key="1">
    <source>
        <dbReference type="ARBA" id="ARBA00004141"/>
    </source>
</evidence>
<accession>A0AAJ6VZH9</accession>
<gene>
    <name evidence="8" type="primary">LOC100901642</name>
</gene>
<dbReference type="GO" id="GO:0016020">
    <property type="term" value="C:membrane"/>
    <property type="evidence" value="ECO:0007669"/>
    <property type="project" value="UniProtKB-SubCell"/>
</dbReference>
<dbReference type="Proteomes" id="UP000694867">
    <property type="component" value="Unplaced"/>
</dbReference>